<dbReference type="SUPFAM" id="SSF68906">
    <property type="entry name" value="SAP domain"/>
    <property type="match status" value="1"/>
</dbReference>
<dbReference type="EMBL" id="JOKQ01000007">
    <property type="protein sequence ID" value="KHN69455.1"/>
    <property type="molecule type" value="Genomic_DNA"/>
</dbReference>
<evidence type="ECO:0000313" key="4">
    <source>
        <dbReference type="Proteomes" id="UP000031056"/>
    </source>
</evidence>
<evidence type="ECO:0000256" key="1">
    <source>
        <dbReference type="SAM" id="MobiDB-lite"/>
    </source>
</evidence>
<keyword evidence="4" id="KW-1185">Reference proteome</keyword>
<dbReference type="InterPro" id="IPR036361">
    <property type="entry name" value="SAP_dom_sf"/>
</dbReference>
<evidence type="ECO:0000313" key="3">
    <source>
        <dbReference type="EMBL" id="KHN69455.1"/>
    </source>
</evidence>
<dbReference type="Pfam" id="PF02037">
    <property type="entry name" value="SAP"/>
    <property type="match status" value="1"/>
</dbReference>
<dbReference type="RefSeq" id="XP_014563497.1">
    <property type="nucleotide sequence ID" value="XM_014708011.1"/>
</dbReference>
<dbReference type="PROSITE" id="PS50800">
    <property type="entry name" value="SAP"/>
    <property type="match status" value="1"/>
</dbReference>
<accession>A0A0B2UKB9</accession>
<dbReference type="Proteomes" id="UP000031056">
    <property type="component" value="Unassembled WGS sequence"/>
</dbReference>
<dbReference type="OrthoDB" id="445357at2759"/>
<feature type="domain" description="SAP" evidence="2">
    <location>
        <begin position="489"/>
        <end position="523"/>
    </location>
</feature>
<sequence>MDEDENGRPIEIPSRGRPRKRDTESFLNANGFQDQDNNQDLIEFMKKVNFTSMDGSTSMPESAFDGYFHSSNSNSSYNNQLTDLKNAYETHKPFSADDGLFAYDVSEAKRIGTMGMHDTRSGADIAVKDGFLIDAINQSTADNCINSSKSQCLDNSMMNGMQPAYLFDKFNPMNENHNGFYAQPDRNVKAEPNRIESYIPMENIPSQAFQRSYYPKNGFGYANSHNHKGGGFPLCSTWSDNRKEPFFPHQPDFDHDHGYSTQGRYNDRMSMNTNTPWKRTGMSVPKEDMEYYYRNTSSDRSSHSPLPTNPFGMHRHENLSQDPRYRHHQHPQMFMNGTDQGNRHSINSIDMTQDTRLMHPAFNGDAALSHPDYSLMEYGQQQYIDSSMQGSAWMNRKKRRNNPLMWQYIKTNQTFYPSIVHPSKYSSVDFVQGMEDSQRMYLGGLRRASAEKDNGNSSFPLFLNSNKASPNDFKEVIQNFKNSVSELDFNNVTVQQLKGLMKEFGLNYSGKKNELIERLQEILAKIDDRQDANPEDQQPHEIPKEKEADDFEFYFF</sequence>
<name>A0A0B2UKB9_9MICR</name>
<dbReference type="InParanoid" id="A0A0B2UKB9"/>
<dbReference type="SMART" id="SM00513">
    <property type="entry name" value="SAP"/>
    <property type="match status" value="1"/>
</dbReference>
<dbReference type="HOGENOM" id="CLU_507158_0_0_1"/>
<feature type="region of interest" description="Disordered" evidence="1">
    <location>
        <begin position="1"/>
        <end position="33"/>
    </location>
</feature>
<proteinExistence type="predicted"/>
<reference evidence="3 4" key="1">
    <citation type="journal article" date="2014" name="MBio">
        <title>The Ordospora colligata genome; evolution of extreme reduction in microsporidia and host-to-parasite horizontal gene transfer.</title>
        <authorList>
            <person name="Pombert J.-F."/>
            <person name="Haag K.L."/>
            <person name="Beidas S."/>
            <person name="Ebert D."/>
            <person name="Keeling P.J."/>
        </authorList>
    </citation>
    <scope>NUCLEOTIDE SEQUENCE [LARGE SCALE GENOMIC DNA]</scope>
    <source>
        <strain evidence="3 4">OC4</strain>
    </source>
</reference>
<dbReference type="AlphaFoldDB" id="A0A0B2UKB9"/>
<gene>
    <name evidence="3" type="ORF">M896_070210</name>
</gene>
<protein>
    <recommendedName>
        <fullName evidence="2">SAP domain-containing protein</fullName>
    </recommendedName>
</protein>
<comment type="caution">
    <text evidence="3">The sequence shown here is derived from an EMBL/GenBank/DDBJ whole genome shotgun (WGS) entry which is preliminary data.</text>
</comment>
<feature type="region of interest" description="Disordered" evidence="1">
    <location>
        <begin position="527"/>
        <end position="556"/>
    </location>
</feature>
<dbReference type="InterPro" id="IPR003034">
    <property type="entry name" value="SAP_dom"/>
</dbReference>
<dbReference type="Gene3D" id="1.10.720.30">
    <property type="entry name" value="SAP domain"/>
    <property type="match status" value="1"/>
</dbReference>
<dbReference type="GeneID" id="26261990"/>
<dbReference type="VEuPathDB" id="MicrosporidiaDB:M896_070210"/>
<evidence type="ECO:0000259" key="2">
    <source>
        <dbReference type="PROSITE" id="PS50800"/>
    </source>
</evidence>
<feature type="compositionally biased region" description="Basic and acidic residues" evidence="1">
    <location>
        <begin position="527"/>
        <end position="547"/>
    </location>
</feature>
<organism evidence="3 4">
    <name type="scientific">Ordospora colligata OC4</name>
    <dbReference type="NCBI Taxonomy" id="1354746"/>
    <lineage>
        <taxon>Eukaryota</taxon>
        <taxon>Fungi</taxon>
        <taxon>Fungi incertae sedis</taxon>
        <taxon>Microsporidia</taxon>
        <taxon>Ordosporidae</taxon>
        <taxon>Ordospora</taxon>
    </lineage>
</organism>